<dbReference type="Gramene" id="KQL23700">
    <property type="protein sequence ID" value="KQL23700"/>
    <property type="gene ID" value="SETIT_033796mg"/>
</dbReference>
<name>K4A4J2_SETIT</name>
<proteinExistence type="predicted"/>
<reference evidence="2" key="1">
    <citation type="journal article" date="2012" name="Nat. Biotechnol.">
        <title>Reference genome sequence of the model plant Setaria.</title>
        <authorList>
            <person name="Bennetzen J.L."/>
            <person name="Schmutz J."/>
            <person name="Wang H."/>
            <person name="Percifield R."/>
            <person name="Hawkins J."/>
            <person name="Pontaroli A.C."/>
            <person name="Estep M."/>
            <person name="Feng L."/>
            <person name="Vaughn J.N."/>
            <person name="Grimwood J."/>
            <person name="Jenkins J."/>
            <person name="Barry K."/>
            <person name="Lindquist E."/>
            <person name="Hellsten U."/>
            <person name="Deshpande S."/>
            <person name="Wang X."/>
            <person name="Wu X."/>
            <person name="Mitros T."/>
            <person name="Triplett J."/>
            <person name="Yang X."/>
            <person name="Ye C.Y."/>
            <person name="Mauro-Herrera M."/>
            <person name="Wang L."/>
            <person name="Li P."/>
            <person name="Sharma M."/>
            <person name="Sharma R."/>
            <person name="Ronald P.C."/>
            <person name="Panaud O."/>
            <person name="Kellogg E.A."/>
            <person name="Brutnell T.P."/>
            <person name="Doust A.N."/>
            <person name="Tuskan G.A."/>
            <person name="Rokhsar D."/>
            <person name="Devos K.M."/>
        </authorList>
    </citation>
    <scope>NUCLEOTIDE SEQUENCE [LARGE SCALE GENOMIC DNA]</scope>
    <source>
        <strain evidence="2">cv. Yugu1</strain>
    </source>
</reference>
<sequence>MLGQRDLMLPCSSIYRGMYCISTFVVISSDAFNRIVLYVSLEPNAGAKMSKDKISLKYMVGWLAIVYFISKML</sequence>
<dbReference type="Proteomes" id="UP000004995">
    <property type="component" value="Unassembled WGS sequence"/>
</dbReference>
<dbReference type="EnsemblPlants" id="KQL23702">
    <property type="protein sequence ID" value="KQL23702"/>
    <property type="gene ID" value="SETIT_033796mg"/>
</dbReference>
<protein>
    <submittedName>
        <fullName evidence="1">Uncharacterized protein</fullName>
    </submittedName>
</protein>
<dbReference type="HOGENOM" id="CLU_2709490_0_0_1"/>
<accession>K4A4J2</accession>
<dbReference type="EnsemblPlants" id="KQL23700">
    <property type="protein sequence ID" value="KQL23700"/>
    <property type="gene ID" value="SETIT_033796mg"/>
</dbReference>
<organism evidence="1 2">
    <name type="scientific">Setaria italica</name>
    <name type="common">Foxtail millet</name>
    <name type="synonym">Panicum italicum</name>
    <dbReference type="NCBI Taxonomy" id="4555"/>
    <lineage>
        <taxon>Eukaryota</taxon>
        <taxon>Viridiplantae</taxon>
        <taxon>Streptophyta</taxon>
        <taxon>Embryophyta</taxon>
        <taxon>Tracheophyta</taxon>
        <taxon>Spermatophyta</taxon>
        <taxon>Magnoliopsida</taxon>
        <taxon>Liliopsida</taxon>
        <taxon>Poales</taxon>
        <taxon>Poaceae</taxon>
        <taxon>PACMAD clade</taxon>
        <taxon>Panicoideae</taxon>
        <taxon>Panicodae</taxon>
        <taxon>Paniceae</taxon>
        <taxon>Cenchrinae</taxon>
        <taxon>Setaria</taxon>
    </lineage>
</organism>
<reference evidence="1" key="2">
    <citation type="submission" date="2018-08" db="UniProtKB">
        <authorList>
            <consortium name="EnsemblPlants"/>
        </authorList>
    </citation>
    <scope>IDENTIFICATION</scope>
    <source>
        <strain evidence="1">Yugu1</strain>
    </source>
</reference>
<dbReference type="AlphaFoldDB" id="K4A4J2"/>
<keyword evidence="2" id="KW-1185">Reference proteome</keyword>
<evidence type="ECO:0000313" key="1">
    <source>
        <dbReference type="EnsemblPlants" id="KQL23702"/>
    </source>
</evidence>
<dbReference type="EMBL" id="AGNK02000908">
    <property type="status" value="NOT_ANNOTATED_CDS"/>
    <property type="molecule type" value="Genomic_DNA"/>
</dbReference>
<dbReference type="ExpressionAtlas" id="K4A4J2">
    <property type="expression patterns" value="baseline"/>
</dbReference>
<evidence type="ECO:0000313" key="2">
    <source>
        <dbReference type="Proteomes" id="UP000004995"/>
    </source>
</evidence>
<dbReference type="Gramene" id="KQL23702">
    <property type="protein sequence ID" value="KQL23702"/>
    <property type="gene ID" value="SETIT_033796mg"/>
</dbReference>